<dbReference type="EMBL" id="HBHT01030055">
    <property type="protein sequence ID" value="CAD9981688.1"/>
    <property type="molecule type" value="Transcribed_RNA"/>
</dbReference>
<feature type="compositionally biased region" description="Acidic residues" evidence="2">
    <location>
        <begin position="44"/>
        <end position="53"/>
    </location>
</feature>
<evidence type="ECO:0000256" key="3">
    <source>
        <dbReference type="SAM" id="Phobius"/>
    </source>
</evidence>
<keyword evidence="1" id="KW-0175">Coiled coil</keyword>
<protein>
    <submittedName>
        <fullName evidence="4">Uncharacterized protein</fullName>
    </submittedName>
</protein>
<feature type="compositionally biased region" description="Polar residues" evidence="2">
    <location>
        <begin position="1"/>
        <end position="14"/>
    </location>
</feature>
<feature type="transmembrane region" description="Helical" evidence="3">
    <location>
        <begin position="88"/>
        <end position="108"/>
    </location>
</feature>
<evidence type="ECO:0000256" key="2">
    <source>
        <dbReference type="SAM" id="MobiDB-lite"/>
    </source>
</evidence>
<accession>A0A7S2YKK8</accession>
<sequence>MSTEIASGDGSKTTAAARIDQQAGEIEKGKQGSKLTDLEKADMQDGEDEEEDGFCSGRTLKTRIVHGVAISSVVLNIAAMAVSGAAGAVIVAALFAVVIAPVVIFFQLKLQDTDTMRELQNLLRKDVNKLQDENNKLEAEVNVLEETVGELKEQEKRLAEITAEQGSNVDEFVALVKENRELIEKEKSVVRHETAQIVATVVINSDHDYSGKLDEKETSRLKARLRHLPGVKVNERALIRSLNETDGSRAQLLKLINNIVNDDKDKYTSAVFDLESQGGDSDDDSEKKEEDS</sequence>
<proteinExistence type="predicted"/>
<organism evidence="4">
    <name type="scientific">Entomoneis paludosa</name>
    <dbReference type="NCBI Taxonomy" id="265537"/>
    <lineage>
        <taxon>Eukaryota</taxon>
        <taxon>Sar</taxon>
        <taxon>Stramenopiles</taxon>
        <taxon>Ochrophyta</taxon>
        <taxon>Bacillariophyta</taxon>
        <taxon>Bacillariophyceae</taxon>
        <taxon>Bacillariophycidae</taxon>
        <taxon>Entomoneidaceae</taxon>
        <taxon>Entomoneis</taxon>
    </lineage>
</organism>
<keyword evidence="3" id="KW-1133">Transmembrane helix</keyword>
<feature type="coiled-coil region" evidence="1">
    <location>
        <begin position="116"/>
        <end position="164"/>
    </location>
</feature>
<keyword evidence="3" id="KW-0472">Membrane</keyword>
<name>A0A7S2YKK8_9STRA</name>
<feature type="compositionally biased region" description="Basic and acidic residues" evidence="2">
    <location>
        <begin position="25"/>
        <end position="43"/>
    </location>
</feature>
<feature type="region of interest" description="Disordered" evidence="2">
    <location>
        <begin position="1"/>
        <end position="54"/>
    </location>
</feature>
<reference evidence="4" key="1">
    <citation type="submission" date="2021-01" db="EMBL/GenBank/DDBJ databases">
        <authorList>
            <person name="Corre E."/>
            <person name="Pelletier E."/>
            <person name="Niang G."/>
            <person name="Scheremetjew M."/>
            <person name="Finn R."/>
            <person name="Kale V."/>
            <person name="Holt S."/>
            <person name="Cochrane G."/>
            <person name="Meng A."/>
            <person name="Brown T."/>
            <person name="Cohen L."/>
        </authorList>
    </citation>
    <scope>NUCLEOTIDE SEQUENCE</scope>
    <source>
        <strain evidence="4">CCMP125</strain>
    </source>
</reference>
<feature type="region of interest" description="Disordered" evidence="2">
    <location>
        <begin position="272"/>
        <end position="292"/>
    </location>
</feature>
<dbReference type="AlphaFoldDB" id="A0A7S2YKK8"/>
<evidence type="ECO:0000256" key="1">
    <source>
        <dbReference type="SAM" id="Coils"/>
    </source>
</evidence>
<evidence type="ECO:0000313" key="4">
    <source>
        <dbReference type="EMBL" id="CAD9981688.1"/>
    </source>
</evidence>
<gene>
    <name evidence="4" type="ORF">APAL1065_LOCUS20175</name>
</gene>
<feature type="transmembrane region" description="Helical" evidence="3">
    <location>
        <begin position="64"/>
        <end position="82"/>
    </location>
</feature>
<keyword evidence="3" id="KW-0812">Transmembrane</keyword>